<feature type="region of interest" description="Disordered" evidence="1">
    <location>
        <begin position="42"/>
        <end position="118"/>
    </location>
</feature>
<organism evidence="2 3">
    <name type="scientific">Ferroacidibacillus organovorans</name>
    <dbReference type="NCBI Taxonomy" id="1765683"/>
    <lineage>
        <taxon>Bacteria</taxon>
        <taxon>Bacillati</taxon>
        <taxon>Bacillota</taxon>
        <taxon>Bacilli</taxon>
        <taxon>Bacillales</taxon>
        <taxon>Alicyclobacillaceae</taxon>
        <taxon>Ferroacidibacillus</taxon>
    </lineage>
</organism>
<evidence type="ECO:0000256" key="1">
    <source>
        <dbReference type="SAM" id="MobiDB-lite"/>
    </source>
</evidence>
<proteinExistence type="predicted"/>
<evidence type="ECO:0000313" key="2">
    <source>
        <dbReference type="EMBL" id="KUO97358.1"/>
    </source>
</evidence>
<protein>
    <submittedName>
        <fullName evidence="2">Uncharacterized protein</fullName>
    </submittedName>
</protein>
<evidence type="ECO:0000313" key="3">
    <source>
        <dbReference type="Proteomes" id="UP000053557"/>
    </source>
</evidence>
<dbReference type="AlphaFoldDB" id="A0A101XTP2"/>
<gene>
    <name evidence="2" type="ORF">ATW55_05655</name>
</gene>
<reference evidence="2 3" key="1">
    <citation type="submission" date="2015-12" db="EMBL/GenBank/DDBJ databases">
        <title>Draft genome sequence of Acidibacillus ferrooxidans ITV001, isolated from a chalcopyrite acid mine drainage site in Brazil.</title>
        <authorList>
            <person name="Dall'Agnol H."/>
            <person name="Nancucheo I."/>
            <person name="Johnson B."/>
            <person name="Oliveira R."/>
            <person name="Leite L."/>
            <person name="Pylro V."/>
            <person name="Nunes G.L."/>
            <person name="Tzotzos G."/>
            <person name="Fernandes G.R."/>
            <person name="Dutra J."/>
            <person name="Orellana S.C."/>
            <person name="Oliveira G."/>
        </authorList>
    </citation>
    <scope>NUCLEOTIDE SEQUENCE [LARGE SCALE GENOMIC DNA]</scope>
    <source>
        <strain evidence="3">ITV01</strain>
    </source>
</reference>
<keyword evidence="3" id="KW-1185">Reference proteome</keyword>
<name>A0A101XTP2_9BACL</name>
<sequence length="118" mass="13227">MILTQDRAILAVLALGLVFFLQMKQRRAADTYMARIRERQRMRDEALQGRDREANASDVDLFEKEPKQGDVKPEDLERSASSLDTEVEGAHADGVLEGMADEETDRAAQHRQSAPPSS</sequence>
<dbReference type="RefSeq" id="WP_067710842.1">
    <property type="nucleotide sequence ID" value="NZ_LPVJ01000001.1"/>
</dbReference>
<accession>A0A101XTP2</accession>
<dbReference type="OrthoDB" id="9969746at2"/>
<feature type="compositionally biased region" description="Basic and acidic residues" evidence="1">
    <location>
        <begin position="42"/>
        <end position="78"/>
    </location>
</feature>
<comment type="caution">
    <text evidence="2">The sequence shown here is derived from an EMBL/GenBank/DDBJ whole genome shotgun (WGS) entry which is preliminary data.</text>
</comment>
<dbReference type="Proteomes" id="UP000053557">
    <property type="component" value="Unassembled WGS sequence"/>
</dbReference>
<dbReference type="EMBL" id="LPVJ01000001">
    <property type="protein sequence ID" value="KUO97358.1"/>
    <property type="molecule type" value="Genomic_DNA"/>
</dbReference>